<dbReference type="PANTHER" id="PTHR43717">
    <property type="entry name" value="ANAEROBIC NITRIC OXIDE REDUCTASE FLAVORUBREDOXIN"/>
    <property type="match status" value="1"/>
</dbReference>
<comment type="caution">
    <text evidence="3">The sequence shown here is derived from an EMBL/GenBank/DDBJ whole genome shotgun (WGS) entry which is preliminary data.</text>
</comment>
<comment type="similarity">
    <text evidence="1">In the N-terminal section; belongs to the zinc metallo-hydrolase group 3 family.</text>
</comment>
<reference evidence="3" key="1">
    <citation type="journal article" date="2021" name="PeerJ">
        <title>Extensive microbial diversity within the chicken gut microbiome revealed by metagenomics and culture.</title>
        <authorList>
            <person name="Gilroy R."/>
            <person name="Ravi A."/>
            <person name="Getino M."/>
            <person name="Pursley I."/>
            <person name="Horton D.L."/>
            <person name="Alikhan N.F."/>
            <person name="Baker D."/>
            <person name="Gharbi K."/>
            <person name="Hall N."/>
            <person name="Watson M."/>
            <person name="Adriaenssens E.M."/>
            <person name="Foster-Nyarko E."/>
            <person name="Jarju S."/>
            <person name="Secka A."/>
            <person name="Antonio M."/>
            <person name="Oren A."/>
            <person name="Chaudhuri R.R."/>
            <person name="La Ragione R."/>
            <person name="Hildebrand F."/>
            <person name="Pallen M.J."/>
        </authorList>
    </citation>
    <scope>NUCLEOTIDE SEQUENCE</scope>
    <source>
        <strain evidence="3">CHK183-1962</strain>
    </source>
</reference>
<sequence>MYCTRKVAEDIYWIGGSDRRLALFENLFPIPRGVAYNSYLIMDEKTVVMDTADASITRQFIENIAHVLNGRPLDYLVVNHMEPDHCANIEELLVRYPEMKIVGNVKTHNMIRQFYDADLEGKTITVKEGDTLSLGKRTLHFFFAPMVHWPEVMVAWEETDKILFSADAFGSFGALNGNIFNDEVNFDRDWLADARRYYTNIVGKYGPQVQNALKKLSALEIQMICPLHGPIWRNDLGYLLDKYDKWSRYEPEDKAVVIMYASMYGNTENAANVLAAELAEAGVKNIAMYDVSSTHVSELIAEVFRCSHLVLAAPTYNNGIYPAMLNFLHDMKALNVQNRTVALLENGSWAPTSAKQVRALLEEMKGMEVLEPVVTVKSSLKEDSLNSIKELTDAIVKSLNA</sequence>
<dbReference type="GO" id="GO:0010181">
    <property type="term" value="F:FMN binding"/>
    <property type="evidence" value="ECO:0007669"/>
    <property type="project" value="InterPro"/>
</dbReference>
<dbReference type="Proteomes" id="UP000886890">
    <property type="component" value="Unassembled WGS sequence"/>
</dbReference>
<dbReference type="SMART" id="SM00849">
    <property type="entry name" value="Lactamase_B"/>
    <property type="match status" value="1"/>
</dbReference>
<dbReference type="PIRSF" id="PIRSF005243">
    <property type="entry name" value="ROO"/>
    <property type="match status" value="1"/>
</dbReference>
<dbReference type="InterPro" id="IPR036866">
    <property type="entry name" value="RibonucZ/Hydroxyglut_hydro"/>
</dbReference>
<dbReference type="GO" id="GO:0046872">
    <property type="term" value="F:metal ion binding"/>
    <property type="evidence" value="ECO:0007669"/>
    <property type="project" value="InterPro"/>
</dbReference>
<protein>
    <submittedName>
        <fullName evidence="3">FprA family A-type flavoprotein</fullName>
    </submittedName>
</protein>
<gene>
    <name evidence="3" type="ORF">H9734_04470</name>
</gene>
<dbReference type="InterPro" id="IPR001279">
    <property type="entry name" value="Metallo-B-lactamas"/>
</dbReference>
<dbReference type="PANTHER" id="PTHR43717:SF1">
    <property type="entry name" value="ANAEROBIC NITRIC OXIDE REDUCTASE FLAVORUBREDOXIN"/>
    <property type="match status" value="1"/>
</dbReference>
<dbReference type="EMBL" id="DXEK01000072">
    <property type="protein sequence ID" value="HIX76836.1"/>
    <property type="molecule type" value="Genomic_DNA"/>
</dbReference>
<evidence type="ECO:0000313" key="4">
    <source>
        <dbReference type="Proteomes" id="UP000886890"/>
    </source>
</evidence>
<dbReference type="SUPFAM" id="SSF52218">
    <property type="entry name" value="Flavoproteins"/>
    <property type="match status" value="1"/>
</dbReference>
<dbReference type="GO" id="GO:0009055">
    <property type="term" value="F:electron transfer activity"/>
    <property type="evidence" value="ECO:0007669"/>
    <property type="project" value="InterPro"/>
</dbReference>
<feature type="domain" description="Flavodoxin-like" evidence="2">
    <location>
        <begin position="256"/>
        <end position="396"/>
    </location>
</feature>
<dbReference type="Gene3D" id="3.40.50.360">
    <property type="match status" value="1"/>
</dbReference>
<evidence type="ECO:0000256" key="1">
    <source>
        <dbReference type="ARBA" id="ARBA00007121"/>
    </source>
</evidence>
<dbReference type="CDD" id="cd07709">
    <property type="entry name" value="flavodiiron_proteins_MBL-fold"/>
    <property type="match status" value="1"/>
</dbReference>
<dbReference type="Pfam" id="PF19583">
    <property type="entry name" value="ODP"/>
    <property type="match status" value="1"/>
</dbReference>
<evidence type="ECO:0000259" key="2">
    <source>
        <dbReference type="PROSITE" id="PS50902"/>
    </source>
</evidence>
<dbReference type="PROSITE" id="PS50902">
    <property type="entry name" value="FLAVODOXIN_LIKE"/>
    <property type="match status" value="1"/>
</dbReference>
<dbReference type="AlphaFoldDB" id="A0A9D1XCX9"/>
<dbReference type="SUPFAM" id="SSF56281">
    <property type="entry name" value="Metallo-hydrolase/oxidoreductase"/>
    <property type="match status" value="1"/>
</dbReference>
<organism evidence="3 4">
    <name type="scientific">Candidatus Fusicatenibacter merdavium</name>
    <dbReference type="NCBI Taxonomy" id="2838600"/>
    <lineage>
        <taxon>Bacteria</taxon>
        <taxon>Bacillati</taxon>
        <taxon>Bacillota</taxon>
        <taxon>Clostridia</taxon>
        <taxon>Lachnospirales</taxon>
        <taxon>Lachnospiraceae</taxon>
        <taxon>Fusicatenibacter</taxon>
    </lineage>
</organism>
<name>A0A9D1XCX9_9FIRM</name>
<dbReference type="InterPro" id="IPR045761">
    <property type="entry name" value="ODP_dom"/>
</dbReference>
<dbReference type="InterPro" id="IPR008254">
    <property type="entry name" value="Flavodoxin/NO_synth"/>
</dbReference>
<dbReference type="InterPro" id="IPR029039">
    <property type="entry name" value="Flavoprotein-like_sf"/>
</dbReference>
<accession>A0A9D1XCX9</accession>
<dbReference type="Pfam" id="PF00258">
    <property type="entry name" value="Flavodoxin_1"/>
    <property type="match status" value="1"/>
</dbReference>
<proteinExistence type="inferred from homology"/>
<dbReference type="GO" id="GO:0016651">
    <property type="term" value="F:oxidoreductase activity, acting on NAD(P)H"/>
    <property type="evidence" value="ECO:0007669"/>
    <property type="project" value="UniProtKB-ARBA"/>
</dbReference>
<evidence type="ECO:0000313" key="3">
    <source>
        <dbReference type="EMBL" id="HIX76836.1"/>
    </source>
</evidence>
<dbReference type="InterPro" id="IPR016440">
    <property type="entry name" value="Rubredoxin-O_OxRdtase"/>
</dbReference>
<dbReference type="Gene3D" id="3.60.15.10">
    <property type="entry name" value="Ribonuclease Z/Hydroxyacylglutathione hydrolase-like"/>
    <property type="match status" value="1"/>
</dbReference>
<reference evidence="3" key="2">
    <citation type="submission" date="2021-04" db="EMBL/GenBank/DDBJ databases">
        <authorList>
            <person name="Gilroy R."/>
        </authorList>
    </citation>
    <scope>NUCLEOTIDE SEQUENCE</scope>
    <source>
        <strain evidence="3">CHK183-1962</strain>
    </source>
</reference>